<dbReference type="EMBL" id="JAAMPC010000013">
    <property type="protein sequence ID" value="KAG2273360.1"/>
    <property type="molecule type" value="Genomic_DNA"/>
</dbReference>
<dbReference type="Pfam" id="PF00249">
    <property type="entry name" value="Myb_DNA-binding"/>
    <property type="match status" value="2"/>
</dbReference>
<feature type="domain" description="Myb-like" evidence="7">
    <location>
        <begin position="64"/>
        <end position="114"/>
    </location>
</feature>
<dbReference type="PANTHER" id="PTHR47999">
    <property type="entry name" value="TRANSCRIPTION FACTOR MYB8-RELATED-RELATED"/>
    <property type="match status" value="1"/>
</dbReference>
<keyword evidence="2" id="KW-0677">Repeat</keyword>
<feature type="domain" description="HTH myb-type" evidence="8">
    <location>
        <begin position="64"/>
        <end position="118"/>
    </location>
</feature>
<evidence type="ECO:0000313" key="9">
    <source>
        <dbReference type="EMBL" id="KAG2273360.1"/>
    </source>
</evidence>
<keyword evidence="5" id="KW-0804">Transcription</keyword>
<feature type="domain" description="HTH myb-type" evidence="8">
    <location>
        <begin position="11"/>
        <end position="63"/>
    </location>
</feature>
<name>A0A8X7UBD0_BRACI</name>
<dbReference type="InterPro" id="IPR001005">
    <property type="entry name" value="SANT/Myb"/>
</dbReference>
<comment type="subcellular location">
    <subcellularLocation>
        <location evidence="1">Nucleus</location>
    </subcellularLocation>
</comment>
<dbReference type="PROSITE" id="PS50090">
    <property type="entry name" value="MYB_LIKE"/>
    <property type="match status" value="2"/>
</dbReference>
<protein>
    <submittedName>
        <fullName evidence="9">Uncharacterized protein</fullName>
    </submittedName>
</protein>
<organism evidence="9 10">
    <name type="scientific">Brassica carinata</name>
    <name type="common">Ethiopian mustard</name>
    <name type="synonym">Abyssinian cabbage</name>
    <dbReference type="NCBI Taxonomy" id="52824"/>
    <lineage>
        <taxon>Eukaryota</taxon>
        <taxon>Viridiplantae</taxon>
        <taxon>Streptophyta</taxon>
        <taxon>Embryophyta</taxon>
        <taxon>Tracheophyta</taxon>
        <taxon>Spermatophyta</taxon>
        <taxon>Magnoliopsida</taxon>
        <taxon>eudicotyledons</taxon>
        <taxon>Gunneridae</taxon>
        <taxon>Pentapetalae</taxon>
        <taxon>rosids</taxon>
        <taxon>malvids</taxon>
        <taxon>Brassicales</taxon>
        <taxon>Brassicaceae</taxon>
        <taxon>Brassiceae</taxon>
        <taxon>Brassica</taxon>
    </lineage>
</organism>
<evidence type="ECO:0000256" key="3">
    <source>
        <dbReference type="ARBA" id="ARBA00023015"/>
    </source>
</evidence>
<dbReference type="SMART" id="SM00717">
    <property type="entry name" value="SANT"/>
    <property type="match status" value="2"/>
</dbReference>
<keyword evidence="6" id="KW-0539">Nucleus</keyword>
<dbReference type="InterPro" id="IPR015495">
    <property type="entry name" value="Myb_TF_plants"/>
</dbReference>
<dbReference type="GO" id="GO:0005634">
    <property type="term" value="C:nucleus"/>
    <property type="evidence" value="ECO:0007669"/>
    <property type="project" value="UniProtKB-SubCell"/>
</dbReference>
<dbReference type="SUPFAM" id="SSF46689">
    <property type="entry name" value="Homeodomain-like"/>
    <property type="match status" value="1"/>
</dbReference>
<accession>A0A8X7UBD0</accession>
<dbReference type="CDD" id="cd00167">
    <property type="entry name" value="SANT"/>
    <property type="match status" value="2"/>
</dbReference>
<reference evidence="9 10" key="1">
    <citation type="submission" date="2020-02" db="EMBL/GenBank/DDBJ databases">
        <authorList>
            <person name="Ma Q."/>
            <person name="Huang Y."/>
            <person name="Song X."/>
            <person name="Pei D."/>
        </authorList>
    </citation>
    <scope>NUCLEOTIDE SEQUENCE [LARGE SCALE GENOMIC DNA]</scope>
    <source>
        <strain evidence="9">Sxm20200214</strain>
        <tissue evidence="9">Leaf</tissue>
    </source>
</reference>
<keyword evidence="4" id="KW-0238">DNA-binding</keyword>
<evidence type="ECO:0000259" key="8">
    <source>
        <dbReference type="PROSITE" id="PS51294"/>
    </source>
</evidence>
<proteinExistence type="predicted"/>
<comment type="caution">
    <text evidence="9">The sequence shown here is derived from an EMBL/GenBank/DDBJ whole genome shotgun (WGS) entry which is preliminary data.</text>
</comment>
<dbReference type="Gene3D" id="1.10.10.60">
    <property type="entry name" value="Homeodomain-like"/>
    <property type="match status" value="2"/>
</dbReference>
<dbReference type="AlphaFoldDB" id="A0A8X7UBD0"/>
<dbReference type="PROSITE" id="PS51294">
    <property type="entry name" value="HTH_MYB"/>
    <property type="match status" value="2"/>
</dbReference>
<dbReference type="InterPro" id="IPR017930">
    <property type="entry name" value="Myb_dom"/>
</dbReference>
<evidence type="ECO:0000313" key="10">
    <source>
        <dbReference type="Proteomes" id="UP000886595"/>
    </source>
</evidence>
<feature type="domain" description="Myb-like" evidence="7">
    <location>
        <begin position="11"/>
        <end position="63"/>
    </location>
</feature>
<dbReference type="FunFam" id="1.10.10.60:FF:000353">
    <property type="entry name" value="Transcription factor WER"/>
    <property type="match status" value="1"/>
</dbReference>
<dbReference type="PANTHER" id="PTHR47999:SF59">
    <property type="entry name" value="TRANSCRIPTION FACTOR WER-LIKE"/>
    <property type="match status" value="1"/>
</dbReference>
<gene>
    <name evidence="9" type="ORF">Bca52824_067915</name>
</gene>
<dbReference type="InterPro" id="IPR009057">
    <property type="entry name" value="Homeodomain-like_sf"/>
</dbReference>
<dbReference type="OrthoDB" id="2143914at2759"/>
<dbReference type="GO" id="GO:0030154">
    <property type="term" value="P:cell differentiation"/>
    <property type="evidence" value="ECO:0007669"/>
    <property type="project" value="UniProtKB-ARBA"/>
</dbReference>
<dbReference type="GO" id="GO:0003677">
    <property type="term" value="F:DNA binding"/>
    <property type="evidence" value="ECO:0007669"/>
    <property type="project" value="UniProtKB-KW"/>
</dbReference>
<keyword evidence="10" id="KW-1185">Reference proteome</keyword>
<evidence type="ECO:0000256" key="6">
    <source>
        <dbReference type="ARBA" id="ARBA00023242"/>
    </source>
</evidence>
<keyword evidence="3" id="KW-0805">Transcription regulation</keyword>
<dbReference type="GO" id="GO:0090558">
    <property type="term" value="P:plant epidermis development"/>
    <property type="evidence" value="ECO:0007669"/>
    <property type="project" value="UniProtKB-ARBA"/>
</dbReference>
<evidence type="ECO:0000256" key="5">
    <source>
        <dbReference type="ARBA" id="ARBA00023163"/>
    </source>
</evidence>
<evidence type="ECO:0000259" key="7">
    <source>
        <dbReference type="PROSITE" id="PS50090"/>
    </source>
</evidence>
<evidence type="ECO:0000256" key="2">
    <source>
        <dbReference type="ARBA" id="ARBA00022737"/>
    </source>
</evidence>
<evidence type="ECO:0000256" key="4">
    <source>
        <dbReference type="ARBA" id="ARBA00023125"/>
    </source>
</evidence>
<dbReference type="GO" id="GO:0048731">
    <property type="term" value="P:system development"/>
    <property type="evidence" value="ECO:0007669"/>
    <property type="project" value="UniProtKB-ARBA"/>
</dbReference>
<dbReference type="FunFam" id="1.10.10.60:FF:000001">
    <property type="entry name" value="MYB-related transcription factor"/>
    <property type="match status" value="1"/>
</dbReference>
<evidence type="ECO:0000256" key="1">
    <source>
        <dbReference type="ARBA" id="ARBA00004123"/>
    </source>
</evidence>
<dbReference type="Proteomes" id="UP000886595">
    <property type="component" value="Unassembled WGS sequence"/>
</dbReference>
<sequence>MRKKSSGEEDKNEYKKGLWTVEEDKILMDYVKAHGKGHWNRIAKKTGLKRCGKSCRLRWMNYLSPNVKRGHFTEQEEDLIIRLHKLLGNRWSLIAKRVPGRTDNQVKNYWNTHISKKVEIKDQALRPINNQIPNLPNIADASEERLLNLKFDNKSIFGEDKFLMSEGLGLLHQSINNY</sequence>